<dbReference type="InterPro" id="IPR051699">
    <property type="entry name" value="Rpn/YhgA-like_nuclease"/>
</dbReference>
<dbReference type="Proteomes" id="UP000295176">
    <property type="component" value="Unassembled WGS sequence"/>
</dbReference>
<dbReference type="InterPro" id="IPR025587">
    <property type="entry name" value="DUF4351"/>
</dbReference>
<dbReference type="Pfam" id="PF04754">
    <property type="entry name" value="Transposase_31"/>
    <property type="match status" value="1"/>
</dbReference>
<organism evidence="3 4">
    <name type="scientific">Halanaerobium saccharolyticum</name>
    <dbReference type="NCBI Taxonomy" id="43595"/>
    <lineage>
        <taxon>Bacteria</taxon>
        <taxon>Bacillati</taxon>
        <taxon>Bacillota</taxon>
        <taxon>Clostridia</taxon>
        <taxon>Halanaerobiales</taxon>
        <taxon>Halanaerobiaceae</taxon>
        <taxon>Halanaerobium</taxon>
    </lineage>
</organism>
<sequence>MPEKSNTPHDDFFKKTFGRLDITKNFLQSYLPENLREFVDFSELDPRPISYVGKSSYYSDLLFKSKIENKKYGVYLLFEHKSYNDRWSVMQIFNYLARIWMREKRTKGVKKLSFIIPILFYHGGNGSLVIKSFAEYFDQNIIMNYDLNKYLPDFETVFYDFSNDSNLKVLGDRRVRLTLKFFKISKIKDITVVYEEIISFVISENGVDRDIFYLGVNYLAVSREEFNYYILNERLKYKGMKKEADIVISAADKLRTKEAKRILLKQINFKFGNLDPETLSIINNAKLEKIEELSEKILSVDSEEEFINYIKH</sequence>
<dbReference type="AlphaFoldDB" id="A0A4R6SKI1"/>
<reference evidence="3 4" key="1">
    <citation type="submission" date="2019-03" db="EMBL/GenBank/DDBJ databases">
        <title>Subsurface microbial communities from deep shales in Ohio and West Virginia, USA.</title>
        <authorList>
            <person name="Wrighton K."/>
        </authorList>
    </citation>
    <scope>NUCLEOTIDE SEQUENCE [LARGE SCALE GENOMIC DNA]</scope>
    <source>
        <strain evidence="3 4">MSL 7</strain>
    </source>
</reference>
<comment type="caution">
    <text evidence="3">The sequence shown here is derived from an EMBL/GenBank/DDBJ whole genome shotgun (WGS) entry which is preliminary data.</text>
</comment>
<dbReference type="Pfam" id="PF14261">
    <property type="entry name" value="DUF4351"/>
    <property type="match status" value="1"/>
</dbReference>
<dbReference type="PANTHER" id="PTHR34611:SF2">
    <property type="entry name" value="INACTIVE RECOMBINATION-PROMOTING NUCLEASE-LIKE PROTEIN RPNE-RELATED"/>
    <property type="match status" value="1"/>
</dbReference>
<protein>
    <submittedName>
        <fullName evidence="3">Uncharacterized protein DUF4351</fullName>
    </submittedName>
</protein>
<accession>A0A4R6SKI1</accession>
<dbReference type="GO" id="GO:1990238">
    <property type="term" value="F:double-stranded DNA endonuclease activity"/>
    <property type="evidence" value="ECO:0007669"/>
    <property type="project" value="TreeGrafter"/>
</dbReference>
<feature type="domain" description="Transposase (putative) YhgA-like" evidence="1">
    <location>
        <begin position="7"/>
        <end position="205"/>
    </location>
</feature>
<gene>
    <name evidence="3" type="ORF">C7957_102155</name>
</gene>
<evidence type="ECO:0000313" key="3">
    <source>
        <dbReference type="EMBL" id="TDQ04060.1"/>
    </source>
</evidence>
<evidence type="ECO:0000259" key="2">
    <source>
        <dbReference type="Pfam" id="PF14261"/>
    </source>
</evidence>
<proteinExistence type="predicted"/>
<feature type="domain" description="DUF4351" evidence="2">
    <location>
        <begin position="255"/>
        <end position="309"/>
    </location>
</feature>
<dbReference type="GO" id="GO:0006310">
    <property type="term" value="P:DNA recombination"/>
    <property type="evidence" value="ECO:0007669"/>
    <property type="project" value="TreeGrafter"/>
</dbReference>
<evidence type="ECO:0000259" key="1">
    <source>
        <dbReference type="Pfam" id="PF04754"/>
    </source>
</evidence>
<dbReference type="InterPro" id="IPR006842">
    <property type="entry name" value="Transposase_31"/>
</dbReference>
<dbReference type="RefSeq" id="WP_133529653.1">
    <property type="nucleotide sequence ID" value="NZ_SNXX01000002.1"/>
</dbReference>
<dbReference type="EMBL" id="SNXX01000002">
    <property type="protein sequence ID" value="TDQ04060.1"/>
    <property type="molecule type" value="Genomic_DNA"/>
</dbReference>
<dbReference type="PANTHER" id="PTHR34611">
    <property type="match status" value="1"/>
</dbReference>
<name>A0A4R6SKI1_9FIRM</name>
<evidence type="ECO:0000313" key="4">
    <source>
        <dbReference type="Proteomes" id="UP000295176"/>
    </source>
</evidence>